<dbReference type="GO" id="GO:0005506">
    <property type="term" value="F:iron ion binding"/>
    <property type="evidence" value="ECO:0007669"/>
    <property type="project" value="InterPro"/>
</dbReference>
<organism evidence="18">
    <name type="scientific">Mucor ambiguus</name>
    <dbReference type="NCBI Taxonomy" id="91626"/>
    <lineage>
        <taxon>Eukaryota</taxon>
        <taxon>Fungi</taxon>
        <taxon>Fungi incertae sedis</taxon>
        <taxon>Mucoromycota</taxon>
        <taxon>Mucoromycotina</taxon>
        <taxon>Mucoromycetes</taxon>
        <taxon>Mucorales</taxon>
        <taxon>Mucorineae</taxon>
        <taxon>Mucoraceae</taxon>
        <taxon>Mucor</taxon>
    </lineage>
</organism>
<dbReference type="GO" id="GO:0003958">
    <property type="term" value="F:NADPH-hemoprotein reductase activity"/>
    <property type="evidence" value="ECO:0007669"/>
    <property type="project" value="UniProtKB-EC"/>
</dbReference>
<dbReference type="PROSITE" id="PS50902">
    <property type="entry name" value="FLAVODOXIN_LIKE"/>
    <property type="match status" value="1"/>
</dbReference>
<keyword evidence="7" id="KW-0288">FMN</keyword>
<sequence>MTKYAHDQIPGPEPHYLLGNVPDIFPDSLGNLIKLHDKYGPIVHLSMGGHELLSVDDPAVLETICEDNEYFTKEIESVYSDLAILNGRGLVTTSTADPDWQLGHKLIMNAFSARAMKAYHYKMGESISELCEIMDSFAKSGEDFDVSRWFIALALESIGKIGFDYDFDLLKDPNAPRHPFTVALAYVQSMIMKRASTLSWLKWYQTTTNVRFHRDLQTLRGTVEEVLKDRREHPHTEADQSDLLDFMIKAESKEGEKLNDSLIRDNIITFLSAGHNTTSAFLSWTMLELCKHPEVVENIKQEIANCGIKAGEVPTPEQVKECKYLDLVIKESLRIHPPITSILKYCKKDATVKASNGDEYDIKAGQLLQVNINALHHNPKVWEDPDVFNPDRFSGDTDNLPNTAWLTFSTGPRACIGRQFALQEGKLALVMILSRFHFKMDDPSQKIGYAVVVSTKPVGFFAKIESSQLPEPTEEIVVTKRRESKAVPQEKVKPAEFPLPPVTFLFGTQTNTSEEYARKLSGQAKEMGFKEVTVQDLDDWKLVKGEAIAKAQHDADAPSSEDDVKVSELVVVVTATYNGFPPDDANEFAKWLDERTKDSEATKNNMLSGMLYAVFGCGNRDWTSTFQKFPKKVDSGFELLGGERLLPAGEGDASDDIDGDFSLWSASFWTALMQRYGQSSSGKNADIMSNNGPAADPSQDFTLEFINIVKEKVKTEQAALNCNQLETVATIVENRELQHTEKSHRSTRHIQVQFDKSVDGKPLYEAGDHLEVVPVNEDRLVEIIATNLGLVLDSVFEVKDLDIKNLSPRSVAANIKGPCTIRNALKYYADLTGPPTRFSLSILSKQLKDSRPDIAERLQKALQPGKETERLKEFLASHRTLIDIIQAFKIKELNFKEFISSVNCIVPRKYSISSGPLEHPFDPSISVGVVDTVGGPDGNTHYFGLASGYLSHQEPGTKINAQIKACKSTFRLPDDPSTPVIFIAAGTGFSPFRGFLQERHAKGLKSSKKNSNGESSECYMFFGCRHPDQDFIYKEEFDAYLEDGTITELYTTFSRSGEVVKYVQHALLKHANLLYKLMEESNAKVYICGSAGSMAKDVKRTWERLLVQMSGVSESEAAEQIQAWVDEGKYNEDVWGT</sequence>
<dbReference type="PRINTS" id="PR00463">
    <property type="entry name" value="EP450I"/>
</dbReference>
<keyword evidence="9" id="KW-0274">FAD</keyword>
<dbReference type="Gene3D" id="1.20.990.10">
    <property type="entry name" value="NADPH-cytochrome p450 Reductase, Chain A, domain 3"/>
    <property type="match status" value="1"/>
</dbReference>
<dbReference type="OrthoDB" id="1470350at2759"/>
<evidence type="ECO:0000256" key="14">
    <source>
        <dbReference type="ARBA" id="ARBA00023797"/>
    </source>
</evidence>
<dbReference type="GO" id="GO:0005829">
    <property type="term" value="C:cytosol"/>
    <property type="evidence" value="ECO:0007669"/>
    <property type="project" value="TreeGrafter"/>
</dbReference>
<dbReference type="InterPro" id="IPR001433">
    <property type="entry name" value="OxRdtase_FAD/NAD-bd"/>
</dbReference>
<evidence type="ECO:0000256" key="12">
    <source>
        <dbReference type="ARBA" id="ARBA00023004"/>
    </source>
</evidence>
<dbReference type="InterPro" id="IPR023173">
    <property type="entry name" value="NADPH_Cyt_P450_Rdtase_alpha"/>
</dbReference>
<reference evidence="18" key="1">
    <citation type="submission" date="2014-09" db="EMBL/GenBank/DDBJ databases">
        <title>Draft genome sequence of an oleaginous Mucoromycotina fungus Mucor ambiguus NBRC6742.</title>
        <authorList>
            <person name="Takeda I."/>
            <person name="Yamane N."/>
            <person name="Morita T."/>
            <person name="Tamano K."/>
            <person name="Machida M."/>
            <person name="Baker S."/>
            <person name="Koike H."/>
        </authorList>
    </citation>
    <scope>NUCLEOTIDE SEQUENCE</scope>
    <source>
        <strain evidence="18">NBRC 6742</strain>
    </source>
</reference>
<evidence type="ECO:0000313" key="19">
    <source>
        <dbReference type="Proteomes" id="UP000053815"/>
    </source>
</evidence>
<feature type="domain" description="FAD-binding FR-type" evidence="17">
    <location>
        <begin position="724"/>
        <end position="973"/>
    </location>
</feature>
<evidence type="ECO:0000256" key="15">
    <source>
        <dbReference type="PIRSR" id="PIRSR000209-1"/>
    </source>
</evidence>
<comment type="similarity">
    <text evidence="3">In the N-terminal section; belongs to the cytochrome P450 family.</text>
</comment>
<dbReference type="SUPFAM" id="SSF48264">
    <property type="entry name" value="Cytochrome P450"/>
    <property type="match status" value="1"/>
</dbReference>
<evidence type="ECO:0000256" key="2">
    <source>
        <dbReference type="ARBA" id="ARBA00001974"/>
    </source>
</evidence>
<keyword evidence="5 15" id="KW-0349">Heme</keyword>
<proteinExistence type="inferred from homology"/>
<dbReference type="InterPro" id="IPR023206">
    <property type="entry name" value="Bifunctional_P450_P450_red"/>
</dbReference>
<evidence type="ECO:0000256" key="13">
    <source>
        <dbReference type="ARBA" id="ARBA00023033"/>
    </source>
</evidence>
<comment type="cofactor">
    <cofactor evidence="2">
        <name>FAD</name>
        <dbReference type="ChEBI" id="CHEBI:57692"/>
    </cofactor>
</comment>
<dbReference type="InterPro" id="IPR017938">
    <property type="entry name" value="Riboflavin_synthase-like_b-brl"/>
</dbReference>
<dbReference type="GO" id="GO:0070330">
    <property type="term" value="F:aromatase activity"/>
    <property type="evidence" value="ECO:0007669"/>
    <property type="project" value="InterPro"/>
</dbReference>
<dbReference type="Pfam" id="PF00175">
    <property type="entry name" value="NAD_binding_1"/>
    <property type="match status" value="1"/>
</dbReference>
<dbReference type="InterPro" id="IPR017927">
    <property type="entry name" value="FAD-bd_FR_type"/>
</dbReference>
<comment type="cofactor">
    <cofactor evidence="15">
        <name>heme</name>
        <dbReference type="ChEBI" id="CHEBI:30413"/>
    </cofactor>
</comment>
<dbReference type="InterPro" id="IPR008254">
    <property type="entry name" value="Flavodoxin/NO_synth"/>
</dbReference>
<keyword evidence="8 15" id="KW-0479">Metal-binding</keyword>
<keyword evidence="19" id="KW-1185">Reference proteome</keyword>
<evidence type="ECO:0000256" key="7">
    <source>
        <dbReference type="ARBA" id="ARBA00022643"/>
    </source>
</evidence>
<dbReference type="SUPFAM" id="SSF52343">
    <property type="entry name" value="Ferredoxin reductase-like, C-terminal NADP-linked domain"/>
    <property type="match status" value="1"/>
</dbReference>
<dbReference type="InterPro" id="IPR029039">
    <property type="entry name" value="Flavoprotein-like_sf"/>
</dbReference>
<evidence type="ECO:0000256" key="9">
    <source>
        <dbReference type="ARBA" id="ARBA00022827"/>
    </source>
</evidence>
<dbReference type="PROSITE" id="PS00086">
    <property type="entry name" value="CYTOCHROME_P450"/>
    <property type="match status" value="1"/>
</dbReference>
<dbReference type="PROSITE" id="PS51384">
    <property type="entry name" value="FAD_FR"/>
    <property type="match status" value="1"/>
</dbReference>
<dbReference type="GO" id="GO:0020037">
    <property type="term" value="F:heme binding"/>
    <property type="evidence" value="ECO:0007669"/>
    <property type="project" value="InterPro"/>
</dbReference>
<evidence type="ECO:0000259" key="17">
    <source>
        <dbReference type="PROSITE" id="PS51384"/>
    </source>
</evidence>
<dbReference type="PANTHER" id="PTHR19384">
    <property type="entry name" value="NITRIC OXIDE SYNTHASE-RELATED"/>
    <property type="match status" value="1"/>
</dbReference>
<dbReference type="EC" id="1.6.2.4" evidence="14"/>
<dbReference type="InterPro" id="IPR002401">
    <property type="entry name" value="Cyt_P450_E_grp-I"/>
</dbReference>
<dbReference type="InterPro" id="IPR017972">
    <property type="entry name" value="Cyt_P450_CS"/>
</dbReference>
<evidence type="ECO:0000256" key="1">
    <source>
        <dbReference type="ARBA" id="ARBA00001917"/>
    </source>
</evidence>
<dbReference type="SUPFAM" id="SSF63380">
    <property type="entry name" value="Riboflavin synthase domain-like"/>
    <property type="match status" value="1"/>
</dbReference>
<dbReference type="InterPro" id="IPR039261">
    <property type="entry name" value="FNR_nucleotide-bd"/>
</dbReference>
<feature type="binding site" description="axial binding residue" evidence="15">
    <location>
        <position position="415"/>
    </location>
    <ligand>
        <name>heme</name>
        <dbReference type="ChEBI" id="CHEBI:30413"/>
    </ligand>
    <ligandPart>
        <name>Fe</name>
        <dbReference type="ChEBI" id="CHEBI:18248"/>
    </ligandPart>
</feature>
<evidence type="ECO:0000256" key="6">
    <source>
        <dbReference type="ARBA" id="ARBA00022630"/>
    </source>
</evidence>
<dbReference type="SMR" id="A0A0C9M7Q9"/>
<dbReference type="InterPro" id="IPR001128">
    <property type="entry name" value="Cyt_P450"/>
</dbReference>
<keyword evidence="13" id="KW-0503">Monooxygenase</keyword>
<evidence type="ECO:0000313" key="18">
    <source>
        <dbReference type="EMBL" id="GAN03094.1"/>
    </source>
</evidence>
<evidence type="ECO:0000256" key="10">
    <source>
        <dbReference type="ARBA" id="ARBA00022857"/>
    </source>
</evidence>
<dbReference type="Pfam" id="PF00258">
    <property type="entry name" value="Flavodoxin_1"/>
    <property type="match status" value="1"/>
</dbReference>
<dbReference type="AlphaFoldDB" id="A0A0C9M7Q9"/>
<dbReference type="PANTHER" id="PTHR19384:SF17">
    <property type="entry name" value="NADPH--CYTOCHROME P450 REDUCTASE"/>
    <property type="match status" value="1"/>
</dbReference>
<dbReference type="Proteomes" id="UP000053815">
    <property type="component" value="Unassembled WGS sequence"/>
</dbReference>
<evidence type="ECO:0000259" key="16">
    <source>
        <dbReference type="PROSITE" id="PS50902"/>
    </source>
</evidence>
<dbReference type="GO" id="GO:0010181">
    <property type="term" value="F:FMN binding"/>
    <property type="evidence" value="ECO:0007669"/>
    <property type="project" value="InterPro"/>
</dbReference>
<evidence type="ECO:0000256" key="3">
    <source>
        <dbReference type="ARBA" id="ARBA00010018"/>
    </source>
</evidence>
<dbReference type="Gene3D" id="3.40.50.360">
    <property type="match status" value="1"/>
</dbReference>
<keyword evidence="11" id="KW-0560">Oxidoreductase</keyword>
<evidence type="ECO:0000256" key="4">
    <source>
        <dbReference type="ARBA" id="ARBA00022448"/>
    </source>
</evidence>
<keyword evidence="10" id="KW-0521">NADP</keyword>
<accession>A0A0C9M7Q9</accession>
<dbReference type="SUPFAM" id="SSF52218">
    <property type="entry name" value="Flavoproteins"/>
    <property type="match status" value="1"/>
</dbReference>
<dbReference type="Gene3D" id="2.40.30.10">
    <property type="entry name" value="Translation factors"/>
    <property type="match status" value="1"/>
</dbReference>
<dbReference type="Pfam" id="PF00667">
    <property type="entry name" value="FAD_binding_1"/>
    <property type="match status" value="1"/>
</dbReference>
<evidence type="ECO:0000256" key="11">
    <source>
        <dbReference type="ARBA" id="ARBA00023002"/>
    </source>
</evidence>
<feature type="domain" description="Flavodoxin-like" evidence="16">
    <location>
        <begin position="502"/>
        <end position="669"/>
    </location>
</feature>
<keyword evidence="4" id="KW-0813">Transport</keyword>
<dbReference type="PRINTS" id="PR00385">
    <property type="entry name" value="P450"/>
</dbReference>
<comment type="cofactor">
    <cofactor evidence="1">
        <name>FMN</name>
        <dbReference type="ChEBI" id="CHEBI:58210"/>
    </cofactor>
</comment>
<dbReference type="GO" id="GO:0050660">
    <property type="term" value="F:flavin adenine dinucleotide binding"/>
    <property type="evidence" value="ECO:0007669"/>
    <property type="project" value="TreeGrafter"/>
</dbReference>
<dbReference type="PIRSF" id="PIRSF000209">
    <property type="entry name" value="Bifunctional_P450_P450R"/>
    <property type="match status" value="1"/>
</dbReference>
<dbReference type="Gene3D" id="3.40.50.80">
    <property type="entry name" value="Nucleotide-binding domain of ferredoxin-NADP reductase (FNR) module"/>
    <property type="match status" value="1"/>
</dbReference>
<dbReference type="Pfam" id="PF00067">
    <property type="entry name" value="p450"/>
    <property type="match status" value="1"/>
</dbReference>
<dbReference type="InterPro" id="IPR003097">
    <property type="entry name" value="CysJ-like_FAD-binding"/>
</dbReference>
<keyword evidence="6" id="KW-0285">Flavoprotein</keyword>
<protein>
    <recommendedName>
        <fullName evidence="14">NADPH--hemoprotein reductase</fullName>
        <ecNumber evidence="14">1.6.2.4</ecNumber>
    </recommendedName>
</protein>
<gene>
    <name evidence="18" type="ORF">MAM1_0034c02545</name>
</gene>
<keyword evidence="12 15" id="KW-0408">Iron</keyword>
<evidence type="ECO:0000256" key="8">
    <source>
        <dbReference type="ARBA" id="ARBA00022723"/>
    </source>
</evidence>
<dbReference type="STRING" id="91626.A0A0C9M7Q9"/>
<dbReference type="InterPro" id="IPR036396">
    <property type="entry name" value="Cyt_P450_sf"/>
</dbReference>
<name>A0A0C9M7Q9_9FUNG</name>
<evidence type="ECO:0000256" key="5">
    <source>
        <dbReference type="ARBA" id="ARBA00022617"/>
    </source>
</evidence>
<dbReference type="EMBL" id="DF836323">
    <property type="protein sequence ID" value="GAN03094.1"/>
    <property type="molecule type" value="Genomic_DNA"/>
</dbReference>
<dbReference type="Gene3D" id="1.10.630.10">
    <property type="entry name" value="Cytochrome P450"/>
    <property type="match status" value="1"/>
</dbReference>